<dbReference type="Pfam" id="PF00563">
    <property type="entry name" value="EAL"/>
    <property type="match status" value="1"/>
</dbReference>
<dbReference type="Gene3D" id="3.20.20.450">
    <property type="entry name" value="EAL domain"/>
    <property type="match status" value="1"/>
</dbReference>
<evidence type="ECO:0000259" key="2">
    <source>
        <dbReference type="PROSITE" id="PS50887"/>
    </source>
</evidence>
<keyword evidence="4" id="KW-1185">Reference proteome</keyword>
<dbReference type="InterPro" id="IPR052155">
    <property type="entry name" value="Biofilm_reg_signaling"/>
</dbReference>
<comment type="caution">
    <text evidence="3">The sequence shown here is derived from an EMBL/GenBank/DDBJ whole genome shotgun (WGS) entry which is preliminary data.</text>
</comment>
<dbReference type="PANTHER" id="PTHR44757">
    <property type="entry name" value="DIGUANYLATE CYCLASE DGCP"/>
    <property type="match status" value="1"/>
</dbReference>
<evidence type="ECO:0008006" key="5">
    <source>
        <dbReference type="Google" id="ProtNLM"/>
    </source>
</evidence>
<dbReference type="PANTHER" id="PTHR44757:SF2">
    <property type="entry name" value="BIOFILM ARCHITECTURE MAINTENANCE PROTEIN MBAA"/>
    <property type="match status" value="1"/>
</dbReference>
<organism evidence="3 4">
    <name type="scientific">Paenibacillus albidus</name>
    <dbReference type="NCBI Taxonomy" id="2041023"/>
    <lineage>
        <taxon>Bacteria</taxon>
        <taxon>Bacillati</taxon>
        <taxon>Bacillota</taxon>
        <taxon>Bacilli</taxon>
        <taxon>Bacillales</taxon>
        <taxon>Paenibacillaceae</taxon>
        <taxon>Paenibacillus</taxon>
    </lineage>
</organism>
<name>A0A917BWD4_9BACL</name>
<reference evidence="3" key="2">
    <citation type="submission" date="2020-09" db="EMBL/GenBank/DDBJ databases">
        <authorList>
            <person name="Sun Q."/>
            <person name="Zhou Y."/>
        </authorList>
    </citation>
    <scope>NUCLEOTIDE SEQUENCE</scope>
    <source>
        <strain evidence="3">CGMCC 1.16134</strain>
    </source>
</reference>
<evidence type="ECO:0000313" key="4">
    <source>
        <dbReference type="Proteomes" id="UP000637643"/>
    </source>
</evidence>
<feature type="domain" description="GGDEF" evidence="2">
    <location>
        <begin position="1"/>
        <end position="46"/>
    </location>
</feature>
<dbReference type="PROSITE" id="PS50883">
    <property type="entry name" value="EAL"/>
    <property type="match status" value="1"/>
</dbReference>
<proteinExistence type="predicted"/>
<dbReference type="SUPFAM" id="SSF141868">
    <property type="entry name" value="EAL domain-like"/>
    <property type="match status" value="1"/>
</dbReference>
<protein>
    <recommendedName>
        <fullName evidence="5">Diguanylate cyclase</fullName>
    </recommendedName>
</protein>
<dbReference type="Proteomes" id="UP000637643">
    <property type="component" value="Unassembled WGS sequence"/>
</dbReference>
<evidence type="ECO:0000259" key="1">
    <source>
        <dbReference type="PROSITE" id="PS50883"/>
    </source>
</evidence>
<dbReference type="EMBL" id="BMKR01000001">
    <property type="protein sequence ID" value="GGF60080.1"/>
    <property type="molecule type" value="Genomic_DNA"/>
</dbReference>
<dbReference type="InterPro" id="IPR043128">
    <property type="entry name" value="Rev_trsase/Diguanyl_cyclase"/>
</dbReference>
<dbReference type="PROSITE" id="PS50887">
    <property type="entry name" value="GGDEF"/>
    <property type="match status" value="1"/>
</dbReference>
<sequence length="173" mass="19092">MKLSASVGIARFPEDGLDADSLIKHADTAMYSAKENGGSQYQFYDAERDQTSLEQMMLENDLEKALANDQIRLFYQPKIDIRTSNTVGLEALVRWAHPVLGIIPPLQFIPGGGEVGVHSPAGAMGPAHRMLPAEEVGSRRPQNCPHRRERFPGPSDEAGYFCFHYEYDTGAGL</sequence>
<dbReference type="SUPFAM" id="SSF55073">
    <property type="entry name" value="Nucleotide cyclase"/>
    <property type="match status" value="1"/>
</dbReference>
<dbReference type="AlphaFoldDB" id="A0A917BWD4"/>
<feature type="domain" description="EAL" evidence="1">
    <location>
        <begin position="55"/>
        <end position="173"/>
    </location>
</feature>
<evidence type="ECO:0000313" key="3">
    <source>
        <dbReference type="EMBL" id="GGF60080.1"/>
    </source>
</evidence>
<dbReference type="InterPro" id="IPR000160">
    <property type="entry name" value="GGDEF_dom"/>
</dbReference>
<reference evidence="3" key="1">
    <citation type="journal article" date="2014" name="Int. J. Syst. Evol. Microbiol.">
        <title>Complete genome sequence of Corynebacterium casei LMG S-19264T (=DSM 44701T), isolated from a smear-ripened cheese.</title>
        <authorList>
            <consortium name="US DOE Joint Genome Institute (JGI-PGF)"/>
            <person name="Walter F."/>
            <person name="Albersmeier A."/>
            <person name="Kalinowski J."/>
            <person name="Ruckert C."/>
        </authorList>
    </citation>
    <scope>NUCLEOTIDE SEQUENCE</scope>
    <source>
        <strain evidence="3">CGMCC 1.16134</strain>
    </source>
</reference>
<accession>A0A917BWD4</accession>
<dbReference type="Gene3D" id="3.30.70.270">
    <property type="match status" value="1"/>
</dbReference>
<dbReference type="InterPro" id="IPR035919">
    <property type="entry name" value="EAL_sf"/>
</dbReference>
<dbReference type="InterPro" id="IPR001633">
    <property type="entry name" value="EAL_dom"/>
</dbReference>
<dbReference type="Pfam" id="PF00990">
    <property type="entry name" value="GGDEF"/>
    <property type="match status" value="1"/>
</dbReference>
<gene>
    <name evidence="3" type="ORF">GCM10010912_01640</name>
</gene>
<dbReference type="InterPro" id="IPR029787">
    <property type="entry name" value="Nucleotide_cyclase"/>
</dbReference>